<dbReference type="SUPFAM" id="SSF50494">
    <property type="entry name" value="Trypsin-like serine proteases"/>
    <property type="match status" value="1"/>
</dbReference>
<dbReference type="InterPro" id="IPR018114">
    <property type="entry name" value="TRYPSIN_HIS"/>
</dbReference>
<evidence type="ECO:0000313" key="14">
    <source>
        <dbReference type="RefSeq" id="XP_026681825.1"/>
    </source>
</evidence>
<dbReference type="PANTHER" id="PTHR24252">
    <property type="entry name" value="ACROSIN-RELATED"/>
    <property type="match status" value="1"/>
</dbReference>
<evidence type="ECO:0000256" key="3">
    <source>
        <dbReference type="ARBA" id="ARBA00022729"/>
    </source>
</evidence>
<keyword evidence="5" id="KW-0353">Hemolymph clotting</keyword>
<evidence type="ECO:0000256" key="6">
    <source>
        <dbReference type="ARBA" id="ARBA00022825"/>
    </source>
</evidence>
<keyword evidence="4 10" id="KW-0378">Hydrolase</keyword>
<evidence type="ECO:0000256" key="1">
    <source>
        <dbReference type="ARBA" id="ARBA00022659"/>
    </source>
</evidence>
<sequence length="292" mass="32644">MTLALILIGILVQLSGYEPRLNFGSVKDCGVGIRYSHRQPRLINGKESIRGAWPWQVSLQVLHPRLGLMPHWCGAVLIHPSWVVTAAHCIHNDIFSLPIPELWTAVLGDWDRTEEEKSEVRIPVERIRVHEEFHNYHHDIALLKLSRPTSARDKGVRAVCLTDADKRPVNPKQQCVATGWGRVKPKGDLVSKLRQIRVPLHNISVCRDKYGDSVELHGGHLCGGQLDGFSGACIGDSGGPLQCSLKDGRWYLAGITSFGSGCAKSGYPDVYTKLSFYLPWIRKQINRAVDEY</sequence>
<dbReference type="InterPro" id="IPR009003">
    <property type="entry name" value="Peptidase_S1_PA"/>
</dbReference>
<proteinExistence type="predicted"/>
<evidence type="ECO:0000256" key="10">
    <source>
        <dbReference type="RuleBase" id="RU363034"/>
    </source>
</evidence>
<feature type="domain" description="Peptidase S1" evidence="12">
    <location>
        <begin position="42"/>
        <end position="286"/>
    </location>
</feature>
<keyword evidence="7" id="KW-1015">Disulfide bond</keyword>
<dbReference type="Gene3D" id="2.40.10.10">
    <property type="entry name" value="Trypsin-like serine proteases"/>
    <property type="match status" value="1"/>
</dbReference>
<evidence type="ECO:0000256" key="2">
    <source>
        <dbReference type="ARBA" id="ARBA00022670"/>
    </source>
</evidence>
<evidence type="ECO:0000256" key="4">
    <source>
        <dbReference type="ARBA" id="ARBA00022801"/>
    </source>
</evidence>
<dbReference type="PROSITE" id="PS50240">
    <property type="entry name" value="TRYPSIN_DOM"/>
    <property type="match status" value="1"/>
</dbReference>
<dbReference type="Pfam" id="PF00089">
    <property type="entry name" value="Trypsin"/>
    <property type="match status" value="1"/>
</dbReference>
<dbReference type="GeneID" id="103512590"/>
<dbReference type="PANTHER" id="PTHR24252:SF7">
    <property type="entry name" value="HYALIN"/>
    <property type="match status" value="1"/>
</dbReference>
<dbReference type="CDD" id="cd00190">
    <property type="entry name" value="Tryp_SPc"/>
    <property type="match status" value="1"/>
</dbReference>
<dbReference type="InterPro" id="IPR001254">
    <property type="entry name" value="Trypsin_dom"/>
</dbReference>
<dbReference type="PROSITE" id="PS00135">
    <property type="entry name" value="TRYPSIN_SER"/>
    <property type="match status" value="1"/>
</dbReference>
<dbReference type="SMART" id="SM00020">
    <property type="entry name" value="Tryp_SPc"/>
    <property type="match status" value="1"/>
</dbReference>
<protein>
    <recommendedName>
        <fullName evidence="9">limulus clotting factor C</fullName>
        <ecNumber evidence="9">3.4.21.84</ecNumber>
    </recommendedName>
</protein>
<gene>
    <name evidence="14" type="primary">LOC103512590</name>
</gene>
<dbReference type="PROSITE" id="PS00134">
    <property type="entry name" value="TRYPSIN_HIS"/>
    <property type="match status" value="1"/>
</dbReference>
<dbReference type="RefSeq" id="XP_026681825.1">
    <property type="nucleotide sequence ID" value="XM_026826024.1"/>
</dbReference>
<evidence type="ECO:0000259" key="12">
    <source>
        <dbReference type="PROSITE" id="PS50240"/>
    </source>
</evidence>
<evidence type="ECO:0000256" key="8">
    <source>
        <dbReference type="ARBA" id="ARBA00052079"/>
    </source>
</evidence>
<keyword evidence="2 10" id="KW-0645">Protease</keyword>
<dbReference type="GO" id="GO:0042381">
    <property type="term" value="P:hemolymph coagulation"/>
    <property type="evidence" value="ECO:0007669"/>
    <property type="project" value="UniProtKB-KW"/>
</dbReference>
<accession>A0A3Q0J546</accession>
<evidence type="ECO:0000256" key="9">
    <source>
        <dbReference type="ARBA" id="ARBA00066707"/>
    </source>
</evidence>
<dbReference type="GO" id="GO:0006508">
    <property type="term" value="P:proteolysis"/>
    <property type="evidence" value="ECO:0007669"/>
    <property type="project" value="UniProtKB-KW"/>
</dbReference>
<dbReference type="FunFam" id="2.40.10.10:FF:000120">
    <property type="entry name" value="Putative serine protease"/>
    <property type="match status" value="1"/>
</dbReference>
<name>A0A3Q0J546_DIACI</name>
<evidence type="ECO:0000256" key="11">
    <source>
        <dbReference type="SAM" id="SignalP"/>
    </source>
</evidence>
<feature type="chain" id="PRO_5018148951" description="limulus clotting factor C" evidence="11">
    <location>
        <begin position="17"/>
        <end position="292"/>
    </location>
</feature>
<evidence type="ECO:0000256" key="5">
    <source>
        <dbReference type="ARBA" id="ARBA00022820"/>
    </source>
</evidence>
<dbReference type="EC" id="3.4.21.84" evidence="9"/>
<dbReference type="InterPro" id="IPR001314">
    <property type="entry name" value="Peptidase_S1A"/>
</dbReference>
<evidence type="ECO:0000256" key="7">
    <source>
        <dbReference type="ARBA" id="ARBA00023157"/>
    </source>
</evidence>
<keyword evidence="13" id="KW-1185">Reference proteome</keyword>
<dbReference type="KEGG" id="dci:103512590"/>
<comment type="catalytic activity">
    <reaction evidence="8">
        <text>Selective cleavage of 103-Arg-|-Ser-104 and 124-Ile-|-Ile-125 bonds in Limulus clotting factor B to form activated factor B. Cleavage of -Pro-Arg-|-Xaa- bonds in synthetic substrates.</text>
        <dbReference type="EC" id="3.4.21.84"/>
    </reaction>
</comment>
<reference evidence="14" key="1">
    <citation type="submission" date="2025-08" db="UniProtKB">
        <authorList>
            <consortium name="RefSeq"/>
        </authorList>
    </citation>
    <scope>IDENTIFICATION</scope>
</reference>
<dbReference type="PaxDb" id="121845-A0A3Q0J546"/>
<dbReference type="InterPro" id="IPR043504">
    <property type="entry name" value="Peptidase_S1_PA_chymotrypsin"/>
</dbReference>
<organism evidence="13 14">
    <name type="scientific">Diaphorina citri</name>
    <name type="common">Asian citrus psyllid</name>
    <dbReference type="NCBI Taxonomy" id="121845"/>
    <lineage>
        <taxon>Eukaryota</taxon>
        <taxon>Metazoa</taxon>
        <taxon>Ecdysozoa</taxon>
        <taxon>Arthropoda</taxon>
        <taxon>Hexapoda</taxon>
        <taxon>Insecta</taxon>
        <taxon>Pterygota</taxon>
        <taxon>Neoptera</taxon>
        <taxon>Paraneoptera</taxon>
        <taxon>Hemiptera</taxon>
        <taxon>Sternorrhyncha</taxon>
        <taxon>Psylloidea</taxon>
        <taxon>Psyllidae</taxon>
        <taxon>Diaphorininae</taxon>
        <taxon>Diaphorina</taxon>
    </lineage>
</organism>
<dbReference type="GO" id="GO:0004252">
    <property type="term" value="F:serine-type endopeptidase activity"/>
    <property type="evidence" value="ECO:0007669"/>
    <property type="project" value="InterPro"/>
</dbReference>
<dbReference type="PRINTS" id="PR00722">
    <property type="entry name" value="CHYMOTRYPSIN"/>
</dbReference>
<dbReference type="AlphaFoldDB" id="A0A3Q0J546"/>
<evidence type="ECO:0000313" key="13">
    <source>
        <dbReference type="Proteomes" id="UP000079169"/>
    </source>
</evidence>
<keyword evidence="1" id="KW-0768">Sushi</keyword>
<dbReference type="Proteomes" id="UP000079169">
    <property type="component" value="Unplaced"/>
</dbReference>
<dbReference type="InterPro" id="IPR033116">
    <property type="entry name" value="TRYPSIN_SER"/>
</dbReference>
<feature type="signal peptide" evidence="11">
    <location>
        <begin position="1"/>
        <end position="16"/>
    </location>
</feature>
<keyword evidence="3 11" id="KW-0732">Signal</keyword>
<dbReference type="STRING" id="121845.A0A3Q0J546"/>
<keyword evidence="6 10" id="KW-0720">Serine protease</keyword>